<comment type="caution">
    <text evidence="2">The sequence shown here is derived from an EMBL/GenBank/DDBJ whole genome shotgun (WGS) entry which is preliminary data.</text>
</comment>
<feature type="transmembrane region" description="Helical" evidence="1">
    <location>
        <begin position="43"/>
        <end position="66"/>
    </location>
</feature>
<dbReference type="RefSeq" id="WP_344314351.1">
    <property type="nucleotide sequence ID" value="NZ_BAAANY010000036.1"/>
</dbReference>
<protein>
    <recommendedName>
        <fullName evidence="4">WD40 repeat domain-containing protein</fullName>
    </recommendedName>
</protein>
<keyword evidence="1" id="KW-0812">Transmembrane</keyword>
<keyword evidence="3" id="KW-1185">Reference proteome</keyword>
<evidence type="ECO:0000256" key="1">
    <source>
        <dbReference type="SAM" id="Phobius"/>
    </source>
</evidence>
<dbReference type="SUPFAM" id="SSF75011">
    <property type="entry name" value="3-carboxy-cis,cis-mucoante lactonizing enzyme"/>
    <property type="match status" value="1"/>
</dbReference>
<dbReference type="EMBL" id="BAAANY010000036">
    <property type="protein sequence ID" value="GAA1709887.1"/>
    <property type="molecule type" value="Genomic_DNA"/>
</dbReference>
<keyword evidence="1" id="KW-0472">Membrane</keyword>
<evidence type="ECO:0008006" key="4">
    <source>
        <dbReference type="Google" id="ProtNLM"/>
    </source>
</evidence>
<proteinExistence type="predicted"/>
<dbReference type="Proteomes" id="UP001500618">
    <property type="component" value="Unassembled WGS sequence"/>
</dbReference>
<organism evidence="2 3">
    <name type="scientific">Fodinicola feengrottensis</name>
    <dbReference type="NCBI Taxonomy" id="435914"/>
    <lineage>
        <taxon>Bacteria</taxon>
        <taxon>Bacillati</taxon>
        <taxon>Actinomycetota</taxon>
        <taxon>Actinomycetes</taxon>
        <taxon>Mycobacteriales</taxon>
        <taxon>Fodinicola</taxon>
    </lineage>
</organism>
<reference evidence="2 3" key="1">
    <citation type="journal article" date="2019" name="Int. J. Syst. Evol. Microbiol.">
        <title>The Global Catalogue of Microorganisms (GCM) 10K type strain sequencing project: providing services to taxonomists for standard genome sequencing and annotation.</title>
        <authorList>
            <consortium name="The Broad Institute Genomics Platform"/>
            <consortium name="The Broad Institute Genome Sequencing Center for Infectious Disease"/>
            <person name="Wu L."/>
            <person name="Ma J."/>
        </authorList>
    </citation>
    <scope>NUCLEOTIDE SEQUENCE [LARGE SCALE GENOMIC DNA]</scope>
    <source>
        <strain evidence="2 3">JCM 14718</strain>
    </source>
</reference>
<gene>
    <name evidence="2" type="ORF">GCM10009765_68920</name>
</gene>
<keyword evidence="1" id="KW-1133">Transmembrane helix</keyword>
<name>A0ABN2IQT0_9ACTN</name>
<evidence type="ECO:0000313" key="2">
    <source>
        <dbReference type="EMBL" id="GAA1709887.1"/>
    </source>
</evidence>
<accession>A0ABN2IQT0</accession>
<evidence type="ECO:0000313" key="3">
    <source>
        <dbReference type="Proteomes" id="UP001500618"/>
    </source>
</evidence>
<sequence>MTNDVETLLRRTMREQGVRVDGPPVGGEEIVRRGQRVRRTRRWAMVAGVVVVVTGLLGGAVGLGSFRDHSSVVPATGAVPTGPPKVVSVQKDKLSLPGGKTVALPRSGLTGGAWVITPVAGGWVANSSVAAVLVSPAGVVSSLVEGAHTANLSVVASPDGERVAVTQAGTAGNLVQVYQVRTRKLIGTTSLVRSESEVGPPESHVLGWYRDSVVLGSVPPSGLPQVGLWDFAAGPWNGKVSQHGVGIVQGAADGDRLLGYTMDPKGRVCVGFVDPARDFAMSGQSCDFQVNPGVGPIISVAPGGKSIVVTDLLTNVIRAATVEGDHLVAGPKMRVPYRFQTLSFAWEDSDTVLGIGNPPSNPDDTILRCSVSSNACRGTGFKVPRTMDLGQFNAAGLTPQNPR</sequence>